<comment type="caution">
    <text evidence="1">The sequence shown here is derived from an EMBL/GenBank/DDBJ whole genome shotgun (WGS) entry which is preliminary data.</text>
</comment>
<gene>
    <name evidence="1" type="ORF">DPEC_G00164030</name>
</gene>
<dbReference type="Proteomes" id="UP001157502">
    <property type="component" value="Chromosome 13"/>
</dbReference>
<accession>A0ACC2GHD0</accession>
<dbReference type="EMBL" id="CM055740">
    <property type="protein sequence ID" value="KAJ8002925.1"/>
    <property type="molecule type" value="Genomic_DNA"/>
</dbReference>
<keyword evidence="2" id="KW-1185">Reference proteome</keyword>
<evidence type="ECO:0000313" key="1">
    <source>
        <dbReference type="EMBL" id="KAJ8002925.1"/>
    </source>
</evidence>
<evidence type="ECO:0000313" key="2">
    <source>
        <dbReference type="Proteomes" id="UP001157502"/>
    </source>
</evidence>
<protein>
    <submittedName>
        <fullName evidence="1">Uncharacterized protein</fullName>
    </submittedName>
</protein>
<sequence>MWRMRIEIKTSTNHIICPHKDTPASAQWTSLPLGGQLPSVGLARHRGRETRRDTSQQDSRPSRRSQKATLQPCVRQHCREASRLRLCRDEPRDLFPTSGVVLCYVRATAVGSQRGTRRPPLNGRLTTFFCSWVTRGQFVVKQDLTRGDSDIAVVTLTGRSGRGLWHRGARRAWWAGLGGRCPRKNGPHTVHYSGGGRQLPGRMKRPQPCCDTPRQDRVEAEPVNSG</sequence>
<reference evidence="1" key="1">
    <citation type="submission" date="2021-05" db="EMBL/GenBank/DDBJ databases">
        <authorList>
            <person name="Pan Q."/>
            <person name="Jouanno E."/>
            <person name="Zahm M."/>
            <person name="Klopp C."/>
            <person name="Cabau C."/>
            <person name="Louis A."/>
            <person name="Berthelot C."/>
            <person name="Parey E."/>
            <person name="Roest Crollius H."/>
            <person name="Montfort J."/>
            <person name="Robinson-Rechavi M."/>
            <person name="Bouchez O."/>
            <person name="Lampietro C."/>
            <person name="Lopez Roques C."/>
            <person name="Donnadieu C."/>
            <person name="Postlethwait J."/>
            <person name="Bobe J."/>
            <person name="Dillon D."/>
            <person name="Chandos A."/>
            <person name="von Hippel F."/>
            <person name="Guiguen Y."/>
        </authorList>
    </citation>
    <scope>NUCLEOTIDE SEQUENCE</scope>
    <source>
        <strain evidence="1">YG-Jan2019</strain>
    </source>
</reference>
<organism evidence="1 2">
    <name type="scientific">Dallia pectoralis</name>
    <name type="common">Alaska blackfish</name>
    <dbReference type="NCBI Taxonomy" id="75939"/>
    <lineage>
        <taxon>Eukaryota</taxon>
        <taxon>Metazoa</taxon>
        <taxon>Chordata</taxon>
        <taxon>Craniata</taxon>
        <taxon>Vertebrata</taxon>
        <taxon>Euteleostomi</taxon>
        <taxon>Actinopterygii</taxon>
        <taxon>Neopterygii</taxon>
        <taxon>Teleostei</taxon>
        <taxon>Protacanthopterygii</taxon>
        <taxon>Esociformes</taxon>
        <taxon>Umbridae</taxon>
        <taxon>Dallia</taxon>
    </lineage>
</organism>
<name>A0ACC2GHD0_DALPE</name>
<proteinExistence type="predicted"/>